<keyword evidence="2" id="KW-0812">Transmembrane</keyword>
<feature type="domain" description="Nephrocystin 3-like N-terminal" evidence="3">
    <location>
        <begin position="264"/>
        <end position="424"/>
    </location>
</feature>
<keyword evidence="2" id="KW-0472">Membrane</keyword>
<dbReference type="InterPro" id="IPR027897">
    <property type="entry name" value="DUF4559"/>
</dbReference>
<name>A0ABY7ETW9_MYAAR</name>
<dbReference type="EMBL" id="CP111019">
    <property type="protein sequence ID" value="WAR11839.1"/>
    <property type="molecule type" value="Genomic_DNA"/>
</dbReference>
<keyword evidence="2" id="KW-1133">Transmembrane helix</keyword>
<evidence type="ECO:0000256" key="2">
    <source>
        <dbReference type="SAM" id="Phobius"/>
    </source>
</evidence>
<evidence type="ECO:0000259" key="3">
    <source>
        <dbReference type="Pfam" id="PF24883"/>
    </source>
</evidence>
<proteinExistence type="predicted"/>
<evidence type="ECO:0000313" key="5">
    <source>
        <dbReference type="Proteomes" id="UP001164746"/>
    </source>
</evidence>
<evidence type="ECO:0000313" key="4">
    <source>
        <dbReference type="EMBL" id="WAR11839.1"/>
    </source>
</evidence>
<dbReference type="Proteomes" id="UP001164746">
    <property type="component" value="Chromosome 8"/>
</dbReference>
<accession>A0ABY7ETW9</accession>
<dbReference type="InterPro" id="IPR056884">
    <property type="entry name" value="NPHP3-like_N"/>
</dbReference>
<feature type="non-terminal residue" evidence="4">
    <location>
        <position position="1"/>
    </location>
</feature>
<protein>
    <recommendedName>
        <fullName evidence="3">Nephrocystin 3-like N-terminal domain-containing protein</fullName>
    </recommendedName>
</protein>
<keyword evidence="5" id="KW-1185">Reference proteome</keyword>
<organism evidence="4 5">
    <name type="scientific">Mya arenaria</name>
    <name type="common">Soft-shell clam</name>
    <dbReference type="NCBI Taxonomy" id="6604"/>
    <lineage>
        <taxon>Eukaryota</taxon>
        <taxon>Metazoa</taxon>
        <taxon>Spiralia</taxon>
        <taxon>Lophotrochozoa</taxon>
        <taxon>Mollusca</taxon>
        <taxon>Bivalvia</taxon>
        <taxon>Autobranchia</taxon>
        <taxon>Heteroconchia</taxon>
        <taxon>Euheterodonta</taxon>
        <taxon>Imparidentia</taxon>
        <taxon>Neoheterodontei</taxon>
        <taxon>Myida</taxon>
        <taxon>Myoidea</taxon>
        <taxon>Myidae</taxon>
        <taxon>Mya</taxon>
    </lineage>
</organism>
<gene>
    <name evidence="4" type="ORF">MAR_026019</name>
</gene>
<dbReference type="Pfam" id="PF15112">
    <property type="entry name" value="DUF4559"/>
    <property type="match status" value="1"/>
</dbReference>
<feature type="non-terminal residue" evidence="4">
    <location>
        <position position="424"/>
    </location>
</feature>
<evidence type="ECO:0000256" key="1">
    <source>
        <dbReference type="ARBA" id="ARBA00022737"/>
    </source>
</evidence>
<reference evidence="4" key="1">
    <citation type="submission" date="2022-11" db="EMBL/GenBank/DDBJ databases">
        <title>Centuries of genome instability and evolution in soft-shell clam transmissible cancer (bioRxiv).</title>
        <authorList>
            <person name="Hart S.F.M."/>
            <person name="Yonemitsu M.A."/>
            <person name="Giersch R.M."/>
            <person name="Beal B.F."/>
            <person name="Arriagada G."/>
            <person name="Davis B.W."/>
            <person name="Ostrander E.A."/>
            <person name="Goff S.P."/>
            <person name="Metzger M.J."/>
        </authorList>
    </citation>
    <scope>NUCLEOTIDE SEQUENCE</scope>
    <source>
        <strain evidence="4">MELC-2E11</strain>
        <tissue evidence="4">Siphon/mantle</tissue>
    </source>
</reference>
<sequence length="424" mass="49545">WCITCELWRQELIGFHTCPREQVWHKLQSWEWPKHHMNLVEVFMLQNWDRADMNASDLSVSLNVWQRCSEFPDTLFDLAEKLRKSRNTLAHRSSLDENDKRAIFHNIRQVIHHADVAKDLQNPQEIQNNITDFESGDLFKFENSLDEILKKTEEENERIRTINTNLNMIREDQAKTFITLSEIKWFARAALIVVLAAALLLMKPYLQMFIRKLQFQPLMEKTGCLQEYSALVPTSPPLLDYFKQHKPLVGREWMFQFLDEQLKTTKKNGILLEADIGYGKSAIAAHITCANEGDQGIEMRKRLIAFHLCKFDVKQTHDAGVFIQRLVSMISNNIPEFTEAINDECLHSFITGQCDSDPFGCIDKCIIFPLKRTNISHESKEYRLIIIDALDECYETFSFEKSNKIFNLMGRRANELPSWIKLLV</sequence>
<feature type="transmembrane region" description="Helical" evidence="2">
    <location>
        <begin position="185"/>
        <end position="202"/>
    </location>
</feature>
<dbReference type="Pfam" id="PF24883">
    <property type="entry name" value="NPHP3_N"/>
    <property type="match status" value="1"/>
</dbReference>
<keyword evidence="1" id="KW-0677">Repeat</keyword>